<name>A0A6J5PEH8_9CAUD</name>
<dbReference type="EMBL" id="LR797356">
    <property type="protein sequence ID" value="CAB4205351.1"/>
    <property type="molecule type" value="Genomic_DNA"/>
</dbReference>
<evidence type="ECO:0000313" key="3">
    <source>
        <dbReference type="EMBL" id="CAB4168373.1"/>
    </source>
</evidence>
<dbReference type="EMBL" id="LR797506">
    <property type="protein sequence ID" value="CAB4221741.1"/>
    <property type="molecule type" value="Genomic_DNA"/>
</dbReference>
<evidence type="ECO:0000313" key="6">
    <source>
        <dbReference type="EMBL" id="CAB4205351.1"/>
    </source>
</evidence>
<evidence type="ECO:0000313" key="7">
    <source>
        <dbReference type="EMBL" id="CAB4221741.1"/>
    </source>
</evidence>
<dbReference type="EMBL" id="LR797024">
    <property type="protein sequence ID" value="CAB4181800.1"/>
    <property type="molecule type" value="Genomic_DNA"/>
</dbReference>
<sequence>MARYTNSSYSFNLTEETLAEKYKPFLGRRNLWIFNRESDYHDGKAEELACLIAEEHPDWRVTVDNWRGTIQCFPPWSPHRSCGIVDVEKYRYGVDCRRLSDARKRGSATYTRGISKAVKLVSDNFTRQTMQESAVAGGRWLDTWVRIRAQAATSAVYQALEPLRNDLVQWLATGEPCLPEGIASSPARKHLMQMHTDSQLILQLESAQRQHVTIREDAYYLLEENKEYRAETLPDRYKIKLAMLKLAKELTPVPGAGIWGDLDDAAHFILTED</sequence>
<evidence type="ECO:0000313" key="4">
    <source>
        <dbReference type="EMBL" id="CAB4181800.1"/>
    </source>
</evidence>
<evidence type="ECO:0000313" key="1">
    <source>
        <dbReference type="EMBL" id="CAB4155752.1"/>
    </source>
</evidence>
<dbReference type="EMBL" id="LR797234">
    <property type="protein sequence ID" value="CAB4195437.1"/>
    <property type="molecule type" value="Genomic_DNA"/>
</dbReference>
<organism evidence="2">
    <name type="scientific">uncultured Caudovirales phage</name>
    <dbReference type="NCBI Taxonomy" id="2100421"/>
    <lineage>
        <taxon>Viruses</taxon>
        <taxon>Duplodnaviria</taxon>
        <taxon>Heunggongvirae</taxon>
        <taxon>Uroviricota</taxon>
        <taxon>Caudoviricetes</taxon>
        <taxon>Peduoviridae</taxon>
        <taxon>Maltschvirus</taxon>
        <taxon>Maltschvirus maltsch</taxon>
    </lineage>
</organism>
<gene>
    <name evidence="4" type="ORF">UFOVP1058_66</name>
    <name evidence="5" type="ORF">UFOVP1289_21</name>
    <name evidence="6" type="ORF">UFOVP1410_65</name>
    <name evidence="8" type="ORF">UFOVP1514_36</name>
    <name evidence="7" type="ORF">UFOVP1642_48</name>
    <name evidence="1" type="ORF">UFOVP656_14</name>
    <name evidence="2" type="ORF">UFOVP857_36</name>
    <name evidence="3" type="ORF">UFOVP879_10</name>
</gene>
<dbReference type="EMBL" id="LR796804">
    <property type="protein sequence ID" value="CAB4167648.1"/>
    <property type="molecule type" value="Genomic_DNA"/>
</dbReference>
<reference evidence="2" key="1">
    <citation type="submission" date="2020-04" db="EMBL/GenBank/DDBJ databases">
        <authorList>
            <person name="Chiriac C."/>
            <person name="Salcher M."/>
            <person name="Ghai R."/>
            <person name="Kavagutti S V."/>
        </authorList>
    </citation>
    <scope>NUCLEOTIDE SEQUENCE</scope>
</reference>
<evidence type="ECO:0000313" key="5">
    <source>
        <dbReference type="EMBL" id="CAB4195437.1"/>
    </source>
</evidence>
<accession>A0A6J5PEH8</accession>
<dbReference type="EMBL" id="LR798362">
    <property type="protein sequence ID" value="CAB5226785.1"/>
    <property type="molecule type" value="Genomic_DNA"/>
</dbReference>
<dbReference type="EMBL" id="LR796643">
    <property type="protein sequence ID" value="CAB4155752.1"/>
    <property type="molecule type" value="Genomic_DNA"/>
</dbReference>
<evidence type="ECO:0000313" key="8">
    <source>
        <dbReference type="EMBL" id="CAB5226785.1"/>
    </source>
</evidence>
<dbReference type="EMBL" id="LR796827">
    <property type="protein sequence ID" value="CAB4168373.1"/>
    <property type="molecule type" value="Genomic_DNA"/>
</dbReference>
<protein>
    <submittedName>
        <fullName evidence="2">Uncharacterized protein</fullName>
    </submittedName>
</protein>
<evidence type="ECO:0000313" key="2">
    <source>
        <dbReference type="EMBL" id="CAB4167648.1"/>
    </source>
</evidence>
<proteinExistence type="predicted"/>